<dbReference type="PANTHER" id="PTHR12242:SF1">
    <property type="entry name" value="MYND-TYPE DOMAIN-CONTAINING PROTEIN"/>
    <property type="match status" value="1"/>
</dbReference>
<evidence type="ECO:0000256" key="1">
    <source>
        <dbReference type="SAM" id="Phobius"/>
    </source>
</evidence>
<sequence length="298" mass="33148">MAPLLASIKRAFSFGTGPWDPTSRFQTSWLVGPWVLFAFRALFSLYAFVTIFFTIGWACTHESAGGCTDARQSFSYFTVLTYWGLAFYMLVAAVHTLSYALTRGSSRPSLLARLPRPLQALQSLFYSTVVVLPIIVTIVYWGVLYRAPWFPVTYDAWRNLSEHAFNTVFALFEIVVPRTDPLPWVHLFWLILILLGYLAVAYITLADQGFYTYGFLDHDEVGGRGLVAAYILGIAVGLVVVFSIVRGLIWLRRWLTESKLGMHGKFASPPTSAGDIDGSMTELGVPRSKEAGVSTSLA</sequence>
<name>A0A0F7ZLZ5_9HYPO</name>
<protein>
    <recommendedName>
        <fullName evidence="4">FAR-17a/AIG1-like protein</fullName>
    </recommendedName>
</protein>
<feature type="transmembrane region" description="Helical" evidence="1">
    <location>
        <begin position="34"/>
        <end position="57"/>
    </location>
</feature>
<accession>A0A0F7ZLZ5</accession>
<keyword evidence="1" id="KW-0472">Membrane</keyword>
<keyword evidence="1" id="KW-0812">Transmembrane</keyword>
<evidence type="ECO:0008006" key="4">
    <source>
        <dbReference type="Google" id="ProtNLM"/>
    </source>
</evidence>
<evidence type="ECO:0000313" key="3">
    <source>
        <dbReference type="Proteomes" id="UP000054481"/>
    </source>
</evidence>
<dbReference type="EMBL" id="KQ030568">
    <property type="protein sequence ID" value="KJZ71590.1"/>
    <property type="molecule type" value="Genomic_DNA"/>
</dbReference>
<keyword evidence="1" id="KW-1133">Transmembrane helix</keyword>
<dbReference type="GO" id="GO:0016020">
    <property type="term" value="C:membrane"/>
    <property type="evidence" value="ECO:0007669"/>
    <property type="project" value="TreeGrafter"/>
</dbReference>
<feature type="transmembrane region" description="Helical" evidence="1">
    <location>
        <begin position="123"/>
        <end position="144"/>
    </location>
</feature>
<evidence type="ECO:0000313" key="2">
    <source>
        <dbReference type="EMBL" id="KJZ71590.1"/>
    </source>
</evidence>
<feature type="transmembrane region" description="Helical" evidence="1">
    <location>
        <begin position="225"/>
        <end position="249"/>
    </location>
</feature>
<reference evidence="2 3" key="1">
    <citation type="journal article" date="2014" name="Genome Biol. Evol.">
        <title>Comparative genomics and transcriptomics analyses reveal divergent lifestyle features of nematode endoparasitic fungus Hirsutella minnesotensis.</title>
        <authorList>
            <person name="Lai Y."/>
            <person name="Liu K."/>
            <person name="Zhang X."/>
            <person name="Zhang X."/>
            <person name="Li K."/>
            <person name="Wang N."/>
            <person name="Shu C."/>
            <person name="Wu Y."/>
            <person name="Wang C."/>
            <person name="Bushley K.E."/>
            <person name="Xiang M."/>
            <person name="Liu X."/>
        </authorList>
    </citation>
    <scope>NUCLEOTIDE SEQUENCE [LARGE SCALE GENOMIC DNA]</scope>
    <source>
        <strain evidence="2 3">3608</strain>
    </source>
</reference>
<gene>
    <name evidence="2" type="ORF">HIM_08984</name>
</gene>
<keyword evidence="3" id="KW-1185">Reference proteome</keyword>
<organism evidence="2 3">
    <name type="scientific">Hirsutella minnesotensis 3608</name>
    <dbReference type="NCBI Taxonomy" id="1043627"/>
    <lineage>
        <taxon>Eukaryota</taxon>
        <taxon>Fungi</taxon>
        <taxon>Dikarya</taxon>
        <taxon>Ascomycota</taxon>
        <taxon>Pezizomycotina</taxon>
        <taxon>Sordariomycetes</taxon>
        <taxon>Hypocreomycetidae</taxon>
        <taxon>Hypocreales</taxon>
        <taxon>Ophiocordycipitaceae</taxon>
        <taxon>Hirsutella</taxon>
    </lineage>
</organism>
<feature type="transmembrane region" description="Helical" evidence="1">
    <location>
        <begin position="187"/>
        <end position="205"/>
    </location>
</feature>
<proteinExistence type="predicted"/>
<dbReference type="AlphaFoldDB" id="A0A0F7ZLZ5"/>
<dbReference type="PANTHER" id="PTHR12242">
    <property type="entry name" value="OS02G0130600 PROTEIN-RELATED"/>
    <property type="match status" value="1"/>
</dbReference>
<dbReference type="OrthoDB" id="419711at2759"/>
<dbReference type="Proteomes" id="UP000054481">
    <property type="component" value="Unassembled WGS sequence"/>
</dbReference>
<feature type="transmembrane region" description="Helical" evidence="1">
    <location>
        <begin position="77"/>
        <end position="102"/>
    </location>
</feature>